<dbReference type="EMBL" id="FLYE01000001">
    <property type="protein sequence ID" value="SCA55158.1"/>
    <property type="molecule type" value="Genomic_DNA"/>
</dbReference>
<gene>
    <name evidence="1" type="ORF">MTBPR1_10405</name>
</gene>
<reference evidence="1 2" key="1">
    <citation type="submission" date="2016-07" db="EMBL/GenBank/DDBJ databases">
        <authorList>
            <person name="Lefevre C.T."/>
        </authorList>
    </citation>
    <scope>NUCLEOTIDE SEQUENCE [LARGE SCALE GENOMIC DNA]</scope>
    <source>
        <strain evidence="1">PR1</strain>
    </source>
</reference>
<sequence length="84" mass="10001">MGFAGQQIVINNRFYGVVYRVHFAIHIIVYLELITNNQGMTVTYTYKSLGLIKEWRIPHQRQGVDRDHKGQPYRHSLYYRGSWT</sequence>
<keyword evidence="2" id="KW-1185">Reference proteome</keyword>
<organism evidence="1 2">
    <name type="scientific">Candidatus Terasakiella magnetica</name>
    <dbReference type="NCBI Taxonomy" id="1867952"/>
    <lineage>
        <taxon>Bacteria</taxon>
        <taxon>Pseudomonadati</taxon>
        <taxon>Pseudomonadota</taxon>
        <taxon>Alphaproteobacteria</taxon>
        <taxon>Rhodospirillales</taxon>
        <taxon>Terasakiellaceae</taxon>
        <taxon>Terasakiella</taxon>
    </lineage>
</organism>
<dbReference type="AlphaFoldDB" id="A0A1C3RD13"/>
<dbReference type="Proteomes" id="UP000231658">
    <property type="component" value="Unassembled WGS sequence"/>
</dbReference>
<protein>
    <submittedName>
        <fullName evidence="1">Uncharacterized protein</fullName>
    </submittedName>
</protein>
<evidence type="ECO:0000313" key="1">
    <source>
        <dbReference type="EMBL" id="SCA55158.1"/>
    </source>
</evidence>
<evidence type="ECO:0000313" key="2">
    <source>
        <dbReference type="Proteomes" id="UP000231658"/>
    </source>
</evidence>
<name>A0A1C3RD13_9PROT</name>
<accession>A0A1C3RD13</accession>
<proteinExistence type="predicted"/>